<evidence type="ECO:0000313" key="2">
    <source>
        <dbReference type="Proteomes" id="UP000237246"/>
    </source>
</evidence>
<keyword evidence="2" id="KW-1185">Reference proteome</keyword>
<name>A0A2P4SS89_BAMTH</name>
<comment type="caution">
    <text evidence="1">The sequence shown here is derived from an EMBL/GenBank/DDBJ whole genome shotgun (WGS) entry which is preliminary data.</text>
</comment>
<gene>
    <name evidence="1" type="ORF">CIB84_009268</name>
</gene>
<proteinExistence type="predicted"/>
<dbReference type="EMBL" id="PPHD01025940">
    <property type="protein sequence ID" value="POI26981.1"/>
    <property type="molecule type" value="Genomic_DNA"/>
</dbReference>
<sequence length="24" mass="2719">MKVSSTHQHIVHPPVYSCIHAAYL</sequence>
<protein>
    <submittedName>
        <fullName evidence="1">Uncharacterized protein</fullName>
    </submittedName>
</protein>
<reference evidence="1 2" key="1">
    <citation type="submission" date="2018-01" db="EMBL/GenBank/DDBJ databases">
        <title>Comparison of the Chinese Bamboo Partridge and Red Junglefowl genome sequences highlights the importance of demography in genome evolution.</title>
        <authorList>
            <person name="Tiley G.P."/>
            <person name="Kimball R.T."/>
            <person name="Braun E.L."/>
            <person name="Burleigh J.G."/>
        </authorList>
    </citation>
    <scope>NUCLEOTIDE SEQUENCE [LARGE SCALE GENOMIC DNA]</scope>
    <source>
        <strain evidence="1">RTK389</strain>
        <tissue evidence="1">Blood</tissue>
    </source>
</reference>
<evidence type="ECO:0000313" key="1">
    <source>
        <dbReference type="EMBL" id="POI26981.1"/>
    </source>
</evidence>
<accession>A0A2P4SS89</accession>
<organism evidence="1 2">
    <name type="scientific">Bambusicola thoracicus</name>
    <name type="common">Chinese bamboo-partridge</name>
    <name type="synonym">Perdix thoracica</name>
    <dbReference type="NCBI Taxonomy" id="9083"/>
    <lineage>
        <taxon>Eukaryota</taxon>
        <taxon>Metazoa</taxon>
        <taxon>Chordata</taxon>
        <taxon>Craniata</taxon>
        <taxon>Vertebrata</taxon>
        <taxon>Euteleostomi</taxon>
        <taxon>Archelosauria</taxon>
        <taxon>Archosauria</taxon>
        <taxon>Dinosauria</taxon>
        <taxon>Saurischia</taxon>
        <taxon>Theropoda</taxon>
        <taxon>Coelurosauria</taxon>
        <taxon>Aves</taxon>
        <taxon>Neognathae</taxon>
        <taxon>Galloanserae</taxon>
        <taxon>Galliformes</taxon>
        <taxon>Phasianidae</taxon>
        <taxon>Perdicinae</taxon>
        <taxon>Bambusicola</taxon>
    </lineage>
</organism>
<dbReference type="Proteomes" id="UP000237246">
    <property type="component" value="Unassembled WGS sequence"/>
</dbReference>
<dbReference type="AlphaFoldDB" id="A0A2P4SS89"/>